<dbReference type="OrthoDB" id="5958761at2"/>
<dbReference type="Proteomes" id="UP000267077">
    <property type="component" value="Unassembled WGS sequence"/>
</dbReference>
<evidence type="ECO:0000313" key="2">
    <source>
        <dbReference type="Proteomes" id="UP000267077"/>
    </source>
</evidence>
<accession>A0A3S0RE40</accession>
<comment type="caution">
    <text evidence="1">The sequence shown here is derived from an EMBL/GenBank/DDBJ whole genome shotgun (WGS) entry which is preliminary data.</text>
</comment>
<name>A0A3S0RE40_9GAMM</name>
<reference evidence="1 2" key="1">
    <citation type="submission" date="2018-12" db="EMBL/GenBank/DDBJ databases">
        <title>Dyella dinghuensis sp. nov. DHOA06 and Dyella choica sp. nov. 4M-K27, isolated from forest soil.</title>
        <authorList>
            <person name="Qiu L.-H."/>
            <person name="Gao Z.-H."/>
        </authorList>
    </citation>
    <scope>NUCLEOTIDE SEQUENCE [LARGE SCALE GENOMIC DNA]</scope>
    <source>
        <strain evidence="1 2">DHOA06</strain>
    </source>
</reference>
<dbReference type="EMBL" id="RYZR01000005">
    <property type="protein sequence ID" value="RUL63944.1"/>
    <property type="molecule type" value="Genomic_DNA"/>
</dbReference>
<proteinExistence type="predicted"/>
<protein>
    <submittedName>
        <fullName evidence="1">Uncharacterized protein</fullName>
    </submittedName>
</protein>
<evidence type="ECO:0000313" key="1">
    <source>
        <dbReference type="EMBL" id="RUL63944.1"/>
    </source>
</evidence>
<organism evidence="1 2">
    <name type="scientific">Dyella dinghuensis</name>
    <dbReference type="NCBI Taxonomy" id="1920169"/>
    <lineage>
        <taxon>Bacteria</taxon>
        <taxon>Pseudomonadati</taxon>
        <taxon>Pseudomonadota</taxon>
        <taxon>Gammaproteobacteria</taxon>
        <taxon>Lysobacterales</taxon>
        <taxon>Rhodanobacteraceae</taxon>
        <taxon>Dyella</taxon>
    </lineage>
</organism>
<gene>
    <name evidence="1" type="ORF">EKH79_07695</name>
</gene>
<dbReference type="RefSeq" id="WP_126673225.1">
    <property type="nucleotide sequence ID" value="NZ_RYZR01000005.1"/>
</dbReference>
<keyword evidence="2" id="KW-1185">Reference proteome</keyword>
<sequence length="74" mass="8048">MILTVVEELMLHNKTCPQCGAGEPCLVAEHIQDCWPQRVASQAAAVLSEIAASVVEEQPVMAARVRVPQFSRFG</sequence>
<dbReference type="AlphaFoldDB" id="A0A3S0RE40"/>